<protein>
    <submittedName>
        <fullName evidence="1">Uncharacterized protein</fullName>
    </submittedName>
</protein>
<proteinExistence type="predicted"/>
<name>A0ACC3MM74_9PEZI</name>
<evidence type="ECO:0000313" key="2">
    <source>
        <dbReference type="Proteomes" id="UP001281147"/>
    </source>
</evidence>
<accession>A0ACC3MM74</accession>
<comment type="caution">
    <text evidence="1">The sequence shown here is derived from an EMBL/GenBank/DDBJ whole genome shotgun (WGS) entry which is preliminary data.</text>
</comment>
<reference evidence="1" key="1">
    <citation type="submission" date="2023-07" db="EMBL/GenBank/DDBJ databases">
        <title>Black Yeasts Isolated from many extreme environments.</title>
        <authorList>
            <person name="Coleine C."/>
            <person name="Stajich J.E."/>
            <person name="Selbmann L."/>
        </authorList>
    </citation>
    <scope>NUCLEOTIDE SEQUENCE</scope>
    <source>
        <strain evidence="1">CCFEE 5714</strain>
    </source>
</reference>
<gene>
    <name evidence="1" type="ORF">LTR37_016951</name>
</gene>
<sequence>MATHYVRQRLSLKGQLCTLRYIGSVADKPGEWLGVEWDDPARGKHNGTYEGTVYFTCHSKSRTCASFLRPTQQWDPPRTFLQAVREKYMPEFHGSEADVVYFSGKQAEEIGFEKFHRRQAKLRGIHVLVVDRMCIQHQLPGSGDGGDDAIATLCANITELDLGANLIENFDEIVDLCSRLPKLQVLTLDGNRFSVDIEKEYRPLSAVQSLSLSQTLLSAEEVNTLTSASGIPTFPSLKSVTLAKNEYSGSLRLPLPITVSILDLSDNKFMSLSDLKGFHVGTPSLHTLLLKRNSISTVNAKQEADFCLPIRELDLSYNAIDSFAFFNDITPVTLPALKHLRVTGNPLYKSIISADGKPLTAEDGFMLTIARLPHLESLNYSKITEKERLNAETYYLGQIAIELANVPEDNVGDVLKKHPRYRDLCEDYGEPTIQRQAKKAAFDPNSLAARLVSITFTLSPALSHNRQQHCWTEELPKALSIYALLGLAGKRLGVMPLDLRLVLETNERDPVGLNAGYAGPEWWDSSDDEAEGDGEGEWVPREVEMVAGTRALGTFVEGLEASVRVEMKDER</sequence>
<dbReference type="Proteomes" id="UP001281147">
    <property type="component" value="Unassembled WGS sequence"/>
</dbReference>
<keyword evidence="2" id="KW-1185">Reference proteome</keyword>
<evidence type="ECO:0000313" key="1">
    <source>
        <dbReference type="EMBL" id="KAK3698480.1"/>
    </source>
</evidence>
<organism evidence="1 2">
    <name type="scientific">Vermiconidia calcicola</name>
    <dbReference type="NCBI Taxonomy" id="1690605"/>
    <lineage>
        <taxon>Eukaryota</taxon>
        <taxon>Fungi</taxon>
        <taxon>Dikarya</taxon>
        <taxon>Ascomycota</taxon>
        <taxon>Pezizomycotina</taxon>
        <taxon>Dothideomycetes</taxon>
        <taxon>Dothideomycetidae</taxon>
        <taxon>Mycosphaerellales</taxon>
        <taxon>Extremaceae</taxon>
        <taxon>Vermiconidia</taxon>
    </lineage>
</organism>
<dbReference type="EMBL" id="JAUTXU010000210">
    <property type="protein sequence ID" value="KAK3698480.1"/>
    <property type="molecule type" value="Genomic_DNA"/>
</dbReference>